<keyword evidence="2" id="KW-1185">Reference proteome</keyword>
<evidence type="ECO:0000313" key="1">
    <source>
        <dbReference type="EMBL" id="CAD8109301.1"/>
    </source>
</evidence>
<accession>A0A8S1Q239</accession>
<dbReference type="Proteomes" id="UP000692954">
    <property type="component" value="Unassembled WGS sequence"/>
</dbReference>
<sequence>MIFAKFITIQINFFKLIRQLFISINIQFCSNQYNKNISSIQQTILSIPFNQIRYSLITLKIKLQEEQKKLNE</sequence>
<dbReference type="AlphaFoldDB" id="A0A8S1Q239"/>
<reference evidence="1" key="1">
    <citation type="submission" date="2021-01" db="EMBL/GenBank/DDBJ databases">
        <authorList>
            <consortium name="Genoscope - CEA"/>
            <person name="William W."/>
        </authorList>
    </citation>
    <scope>NUCLEOTIDE SEQUENCE</scope>
</reference>
<comment type="caution">
    <text evidence="1">The sequence shown here is derived from an EMBL/GenBank/DDBJ whole genome shotgun (WGS) entry which is preliminary data.</text>
</comment>
<dbReference type="EMBL" id="CAJJDN010000093">
    <property type="protein sequence ID" value="CAD8109301.1"/>
    <property type="molecule type" value="Genomic_DNA"/>
</dbReference>
<evidence type="ECO:0000313" key="2">
    <source>
        <dbReference type="Proteomes" id="UP000692954"/>
    </source>
</evidence>
<protein>
    <submittedName>
        <fullName evidence="1">Uncharacterized protein</fullName>
    </submittedName>
</protein>
<gene>
    <name evidence="1" type="ORF">PSON_ATCC_30995.1.T0930105</name>
</gene>
<name>A0A8S1Q239_9CILI</name>
<organism evidence="1 2">
    <name type="scientific">Paramecium sonneborni</name>
    <dbReference type="NCBI Taxonomy" id="65129"/>
    <lineage>
        <taxon>Eukaryota</taxon>
        <taxon>Sar</taxon>
        <taxon>Alveolata</taxon>
        <taxon>Ciliophora</taxon>
        <taxon>Intramacronucleata</taxon>
        <taxon>Oligohymenophorea</taxon>
        <taxon>Peniculida</taxon>
        <taxon>Parameciidae</taxon>
        <taxon>Paramecium</taxon>
    </lineage>
</organism>
<proteinExistence type="predicted"/>